<evidence type="ECO:0000256" key="2">
    <source>
        <dbReference type="ARBA" id="ARBA00023125"/>
    </source>
</evidence>
<dbReference type="GO" id="GO:0043565">
    <property type="term" value="F:sequence-specific DNA binding"/>
    <property type="evidence" value="ECO:0007669"/>
    <property type="project" value="InterPro"/>
</dbReference>
<dbReference type="PANTHER" id="PTHR47893:SF1">
    <property type="entry name" value="REGULATORY PROTEIN PCHR"/>
    <property type="match status" value="1"/>
</dbReference>
<reference evidence="5 6" key="1">
    <citation type="submission" date="2019-12" db="EMBL/GenBank/DDBJ databases">
        <title>The draft genomic sequence of strain Chitinophaga oryziterrae JCM 16595.</title>
        <authorList>
            <person name="Zhang X."/>
        </authorList>
    </citation>
    <scope>NUCLEOTIDE SEQUENCE [LARGE SCALE GENOMIC DNA]</scope>
    <source>
        <strain evidence="5 6">JCM 16595</strain>
    </source>
</reference>
<dbReference type="Proteomes" id="UP000468388">
    <property type="component" value="Unassembled WGS sequence"/>
</dbReference>
<dbReference type="GO" id="GO:0003700">
    <property type="term" value="F:DNA-binding transcription factor activity"/>
    <property type="evidence" value="ECO:0007669"/>
    <property type="project" value="InterPro"/>
</dbReference>
<evidence type="ECO:0000259" key="4">
    <source>
        <dbReference type="PROSITE" id="PS01124"/>
    </source>
</evidence>
<sequence length="326" mass="37176">MGIQISNDSHEVLFREEDLFPLEKLHSPSLIEETQQLERDFGEASLREIFFDGYHIAMGSAQIYQNLHIESTENINTVSLMFLIHGQIDTDMEAAGKRRFSSLEHNLIYNPFETENASVIKQNNMEMVALNFSAERFLELAVNNGRVLDGLANKVAVGKAIMLNKNSNQPITTRMLAILDDVKKCEFKGGLKKLYLQSKVLELLALQCEQYERGTELHSTVSKTDKEKIYHARDILLMQMQEPPSLQELSRLTGLNEFKLKSGFKQVFNNTVYGYLNDHRMEHARKLVLEGSVSLTDIADTYGFSSIQHFSTAFKKKFGVSPVKMR</sequence>
<dbReference type="SUPFAM" id="SSF46689">
    <property type="entry name" value="Homeodomain-like"/>
    <property type="match status" value="1"/>
</dbReference>
<proteinExistence type="predicted"/>
<name>A0A6N8J5N5_9BACT</name>
<dbReference type="PROSITE" id="PS01124">
    <property type="entry name" value="HTH_ARAC_FAMILY_2"/>
    <property type="match status" value="1"/>
</dbReference>
<dbReference type="EMBL" id="WRXO01000001">
    <property type="protein sequence ID" value="MVT39991.1"/>
    <property type="molecule type" value="Genomic_DNA"/>
</dbReference>
<evidence type="ECO:0000313" key="5">
    <source>
        <dbReference type="EMBL" id="MVT39991.1"/>
    </source>
</evidence>
<protein>
    <submittedName>
        <fullName evidence="5">Helix-turn-helix domain-containing protein</fullName>
    </submittedName>
</protein>
<dbReference type="OrthoDB" id="799767at2"/>
<dbReference type="InterPro" id="IPR020449">
    <property type="entry name" value="Tscrpt_reg_AraC-type_HTH"/>
</dbReference>
<dbReference type="InterPro" id="IPR018062">
    <property type="entry name" value="HTH_AraC-typ_CS"/>
</dbReference>
<dbReference type="InterPro" id="IPR009057">
    <property type="entry name" value="Homeodomain-like_sf"/>
</dbReference>
<evidence type="ECO:0000256" key="3">
    <source>
        <dbReference type="ARBA" id="ARBA00023163"/>
    </source>
</evidence>
<evidence type="ECO:0000256" key="1">
    <source>
        <dbReference type="ARBA" id="ARBA00023015"/>
    </source>
</evidence>
<keyword evidence="1" id="KW-0805">Transcription regulation</keyword>
<organism evidence="5 6">
    <name type="scientific">Chitinophaga oryziterrae</name>
    <dbReference type="NCBI Taxonomy" id="1031224"/>
    <lineage>
        <taxon>Bacteria</taxon>
        <taxon>Pseudomonadati</taxon>
        <taxon>Bacteroidota</taxon>
        <taxon>Chitinophagia</taxon>
        <taxon>Chitinophagales</taxon>
        <taxon>Chitinophagaceae</taxon>
        <taxon>Chitinophaga</taxon>
    </lineage>
</organism>
<accession>A0A6N8J5N5</accession>
<dbReference type="PRINTS" id="PR00032">
    <property type="entry name" value="HTHARAC"/>
</dbReference>
<dbReference type="InterPro" id="IPR018060">
    <property type="entry name" value="HTH_AraC"/>
</dbReference>
<dbReference type="PANTHER" id="PTHR47893">
    <property type="entry name" value="REGULATORY PROTEIN PCHR"/>
    <property type="match status" value="1"/>
</dbReference>
<dbReference type="RefSeq" id="WP_157298629.1">
    <property type="nucleotide sequence ID" value="NZ_BAAAZB010000005.1"/>
</dbReference>
<comment type="caution">
    <text evidence="5">The sequence shown here is derived from an EMBL/GenBank/DDBJ whole genome shotgun (WGS) entry which is preliminary data.</text>
</comment>
<feature type="domain" description="HTH araC/xylS-type" evidence="4">
    <location>
        <begin position="230"/>
        <end position="326"/>
    </location>
</feature>
<keyword evidence="6" id="KW-1185">Reference proteome</keyword>
<dbReference type="PROSITE" id="PS00041">
    <property type="entry name" value="HTH_ARAC_FAMILY_1"/>
    <property type="match status" value="1"/>
</dbReference>
<evidence type="ECO:0000313" key="6">
    <source>
        <dbReference type="Proteomes" id="UP000468388"/>
    </source>
</evidence>
<dbReference type="AlphaFoldDB" id="A0A6N8J5N5"/>
<keyword evidence="2" id="KW-0238">DNA-binding</keyword>
<dbReference type="SMART" id="SM00342">
    <property type="entry name" value="HTH_ARAC"/>
    <property type="match status" value="1"/>
</dbReference>
<dbReference type="InterPro" id="IPR053142">
    <property type="entry name" value="PchR_regulatory_protein"/>
</dbReference>
<dbReference type="Gene3D" id="1.10.10.60">
    <property type="entry name" value="Homeodomain-like"/>
    <property type="match status" value="2"/>
</dbReference>
<dbReference type="Pfam" id="PF12833">
    <property type="entry name" value="HTH_18"/>
    <property type="match status" value="1"/>
</dbReference>
<gene>
    <name evidence="5" type="ORF">GO495_05305</name>
</gene>
<keyword evidence="3" id="KW-0804">Transcription</keyword>